<evidence type="ECO:0000259" key="9">
    <source>
        <dbReference type="Pfam" id="PF08501"/>
    </source>
</evidence>
<keyword evidence="12" id="KW-1185">Reference proteome</keyword>
<feature type="binding site" evidence="7">
    <location>
        <position position="77"/>
    </location>
    <ligand>
        <name>shikimate</name>
        <dbReference type="ChEBI" id="CHEBI:36208"/>
    </ligand>
</feature>
<dbReference type="Gene3D" id="3.40.50.720">
    <property type="entry name" value="NAD(P)-binding Rossmann-like Domain"/>
    <property type="match status" value="1"/>
</dbReference>
<dbReference type="Pfam" id="PF18317">
    <property type="entry name" value="SDH_C"/>
    <property type="match status" value="1"/>
</dbReference>
<keyword evidence="7" id="KW-0028">Amino-acid biosynthesis</keyword>
<dbReference type="Pfam" id="PF08501">
    <property type="entry name" value="Shikimate_dh_N"/>
    <property type="match status" value="1"/>
</dbReference>
<evidence type="ECO:0000259" key="8">
    <source>
        <dbReference type="Pfam" id="PF01488"/>
    </source>
</evidence>
<dbReference type="UniPathway" id="UPA00053">
    <property type="reaction ID" value="UER00087"/>
</dbReference>
<dbReference type="SUPFAM" id="SSF53223">
    <property type="entry name" value="Aminoacid dehydrogenase-like, N-terminal domain"/>
    <property type="match status" value="1"/>
</dbReference>
<dbReference type="Proteomes" id="UP000503018">
    <property type="component" value="Chromosome"/>
</dbReference>
<reference evidence="11 12" key="1">
    <citation type="submission" date="2020-01" db="EMBL/GenBank/DDBJ databases">
        <title>Sphingomonas sp. strain CSW-10.</title>
        <authorList>
            <person name="Chen W.-M."/>
        </authorList>
    </citation>
    <scope>NUCLEOTIDE SEQUENCE [LARGE SCALE GENOMIC DNA]</scope>
    <source>
        <strain evidence="11 12">CSW-10</strain>
    </source>
</reference>
<dbReference type="GO" id="GO:0004764">
    <property type="term" value="F:shikimate 3-dehydrogenase (NADP+) activity"/>
    <property type="evidence" value="ECO:0007669"/>
    <property type="project" value="UniProtKB-UniRule"/>
</dbReference>
<accession>A0A6M4AS15</accession>
<evidence type="ECO:0000259" key="10">
    <source>
        <dbReference type="Pfam" id="PF18317"/>
    </source>
</evidence>
<dbReference type="GO" id="GO:0005829">
    <property type="term" value="C:cytosol"/>
    <property type="evidence" value="ECO:0007669"/>
    <property type="project" value="TreeGrafter"/>
</dbReference>
<comment type="subunit">
    <text evidence="7">Homodimer.</text>
</comment>
<dbReference type="SUPFAM" id="SSF51735">
    <property type="entry name" value="NAD(P)-binding Rossmann-fold domains"/>
    <property type="match status" value="1"/>
</dbReference>
<protein>
    <recommendedName>
        <fullName evidence="2 7">Shikimate dehydrogenase (NADP(+))</fullName>
        <shortName evidence="7">SDH</shortName>
        <ecNumber evidence="2 7">1.1.1.25</ecNumber>
    </recommendedName>
</protein>
<dbReference type="GO" id="GO:0050661">
    <property type="term" value="F:NADP binding"/>
    <property type="evidence" value="ECO:0007669"/>
    <property type="project" value="TreeGrafter"/>
</dbReference>
<dbReference type="InterPro" id="IPR022893">
    <property type="entry name" value="Shikimate_DH_fam"/>
</dbReference>
<dbReference type="KEGG" id="slan:GV829_04890"/>
<organism evidence="11 12">
    <name type="scientific">Sphingomonas lacunae</name>
    <dbReference type="NCBI Taxonomy" id="2698828"/>
    <lineage>
        <taxon>Bacteria</taxon>
        <taxon>Pseudomonadati</taxon>
        <taxon>Pseudomonadota</taxon>
        <taxon>Alphaproteobacteria</taxon>
        <taxon>Sphingomonadales</taxon>
        <taxon>Sphingomonadaceae</taxon>
        <taxon>Sphingomonas</taxon>
    </lineage>
</organism>
<keyword evidence="3 7" id="KW-0521">NADP</keyword>
<evidence type="ECO:0000256" key="3">
    <source>
        <dbReference type="ARBA" id="ARBA00022857"/>
    </source>
</evidence>
<keyword evidence="4 7" id="KW-0560">Oxidoreductase</keyword>
<feature type="domain" description="Shikimate dehydrogenase substrate binding N-terminal" evidence="9">
    <location>
        <begin position="21"/>
        <end position="104"/>
    </location>
</feature>
<evidence type="ECO:0000313" key="12">
    <source>
        <dbReference type="Proteomes" id="UP000503018"/>
    </source>
</evidence>
<feature type="active site" description="Proton acceptor" evidence="7">
    <location>
        <position position="81"/>
    </location>
</feature>
<dbReference type="GO" id="GO:0009073">
    <property type="term" value="P:aromatic amino acid family biosynthetic process"/>
    <property type="evidence" value="ECO:0007669"/>
    <property type="project" value="UniProtKB-KW"/>
</dbReference>
<feature type="domain" description="SDH C-terminal" evidence="10">
    <location>
        <begin position="249"/>
        <end position="272"/>
    </location>
</feature>
<sequence length="283" mass="29641">MNQLDIATPETPAPGGRYAEVIGDPIAQSKSPLIHGFWLDKLGLEGSYRRCHVRADQLGDYVARRSADPDWRGCNVTVPHKLAVLDHVLDPGGVGDSIGAANTLFRSEGGALHATNTDAAGFFAPIADVDWADKPVVVIGAGGAARAVLFALARMGAGPVTILNRNVLKASALLAAMGLKGKALPLGSRIPPAALLVNASSLGMVGQDPLEIDLAPLPADAMVYDLVYAPLVTDLLAQAEDRGLVTVDGLEMLVGQAATAFELFFGVEAPRQHDGELRERLMA</sequence>
<feature type="binding site" evidence="7">
    <location>
        <begin position="140"/>
        <end position="144"/>
    </location>
    <ligand>
        <name>NADP(+)</name>
        <dbReference type="ChEBI" id="CHEBI:58349"/>
    </ligand>
</feature>
<dbReference type="InterPro" id="IPR006151">
    <property type="entry name" value="Shikm_DH/Glu-tRNA_Rdtase"/>
</dbReference>
<feature type="binding site" evidence="7">
    <location>
        <position position="102"/>
    </location>
    <ligand>
        <name>shikimate</name>
        <dbReference type="ChEBI" id="CHEBI:36208"/>
    </ligand>
</feature>
<dbReference type="EMBL" id="CP053015">
    <property type="protein sequence ID" value="QJQ31868.1"/>
    <property type="molecule type" value="Genomic_DNA"/>
</dbReference>
<dbReference type="PANTHER" id="PTHR21089">
    <property type="entry name" value="SHIKIMATE DEHYDROGENASE"/>
    <property type="match status" value="1"/>
</dbReference>
<evidence type="ECO:0000256" key="4">
    <source>
        <dbReference type="ARBA" id="ARBA00023002"/>
    </source>
</evidence>
<dbReference type="InterPro" id="IPR013708">
    <property type="entry name" value="Shikimate_DH-bd_N"/>
</dbReference>
<keyword evidence="5 7" id="KW-0057">Aromatic amino acid biosynthesis</keyword>
<gene>
    <name evidence="7" type="primary">aroE</name>
    <name evidence="11" type="ORF">GV829_04890</name>
</gene>
<feature type="binding site" evidence="7">
    <location>
        <position position="256"/>
    </location>
    <ligand>
        <name>shikimate</name>
        <dbReference type="ChEBI" id="CHEBI:36208"/>
    </ligand>
</feature>
<proteinExistence type="inferred from homology"/>
<feature type="domain" description="Quinate/shikimate 5-dehydrogenase/glutamyl-tRNA reductase" evidence="8">
    <location>
        <begin position="130"/>
        <end position="179"/>
    </location>
</feature>
<feature type="binding site" evidence="7">
    <location>
        <position position="226"/>
    </location>
    <ligand>
        <name>NADP(+)</name>
        <dbReference type="ChEBI" id="CHEBI:58349"/>
    </ligand>
</feature>
<feature type="binding site" evidence="7">
    <location>
        <begin position="29"/>
        <end position="31"/>
    </location>
    <ligand>
        <name>shikimate</name>
        <dbReference type="ChEBI" id="CHEBI:36208"/>
    </ligand>
</feature>
<feature type="binding site" evidence="7">
    <location>
        <position position="228"/>
    </location>
    <ligand>
        <name>shikimate</name>
        <dbReference type="ChEBI" id="CHEBI:36208"/>
    </ligand>
</feature>
<evidence type="ECO:0000256" key="5">
    <source>
        <dbReference type="ARBA" id="ARBA00023141"/>
    </source>
</evidence>
<dbReference type="InterPro" id="IPR046346">
    <property type="entry name" value="Aminoacid_DH-like_N_sf"/>
</dbReference>
<dbReference type="EC" id="1.1.1.25" evidence="2 7"/>
<dbReference type="Pfam" id="PF01488">
    <property type="entry name" value="Shikimate_DH"/>
    <property type="match status" value="1"/>
</dbReference>
<dbReference type="InterPro" id="IPR041121">
    <property type="entry name" value="SDH_C"/>
</dbReference>
<comment type="pathway">
    <text evidence="1 7">Metabolic intermediate biosynthesis; chorismate biosynthesis; chorismate from D-erythrose 4-phosphate and phosphoenolpyruvate: step 4/7.</text>
</comment>
<dbReference type="RefSeq" id="WP_169944413.1">
    <property type="nucleotide sequence ID" value="NZ_CP053015.1"/>
</dbReference>
<evidence type="ECO:0000256" key="2">
    <source>
        <dbReference type="ARBA" id="ARBA00012962"/>
    </source>
</evidence>
<dbReference type="GO" id="GO:0009423">
    <property type="term" value="P:chorismate biosynthetic process"/>
    <property type="evidence" value="ECO:0007669"/>
    <property type="project" value="UniProtKB-UniRule"/>
</dbReference>
<comment type="caution">
    <text evidence="7">Lacks conserved residue(s) required for the propagation of feature annotation.</text>
</comment>
<evidence type="ECO:0000256" key="6">
    <source>
        <dbReference type="ARBA" id="ARBA00049442"/>
    </source>
</evidence>
<dbReference type="PANTHER" id="PTHR21089:SF1">
    <property type="entry name" value="BIFUNCTIONAL 3-DEHYDROQUINATE DEHYDRATASE_SHIKIMATE DEHYDROGENASE, CHLOROPLASTIC"/>
    <property type="match status" value="1"/>
</dbReference>
<evidence type="ECO:0000313" key="11">
    <source>
        <dbReference type="EMBL" id="QJQ31868.1"/>
    </source>
</evidence>
<dbReference type="HAMAP" id="MF_00222">
    <property type="entry name" value="Shikimate_DH_AroE"/>
    <property type="match status" value="1"/>
</dbReference>
<dbReference type="InterPro" id="IPR036291">
    <property type="entry name" value="NAD(P)-bd_dom_sf"/>
</dbReference>
<dbReference type="AlphaFoldDB" id="A0A6M4AS15"/>
<dbReference type="CDD" id="cd01065">
    <property type="entry name" value="NAD_bind_Shikimate_DH"/>
    <property type="match status" value="1"/>
</dbReference>
<evidence type="ECO:0000256" key="7">
    <source>
        <dbReference type="HAMAP-Rule" id="MF_00222"/>
    </source>
</evidence>
<feature type="binding site" evidence="7">
    <location>
        <position position="118"/>
    </location>
    <ligand>
        <name>shikimate</name>
        <dbReference type="ChEBI" id="CHEBI:36208"/>
    </ligand>
</feature>
<evidence type="ECO:0000256" key="1">
    <source>
        <dbReference type="ARBA" id="ARBA00004871"/>
    </source>
</evidence>
<dbReference type="GO" id="GO:0019632">
    <property type="term" value="P:shikimate metabolic process"/>
    <property type="evidence" value="ECO:0007669"/>
    <property type="project" value="TreeGrafter"/>
</dbReference>
<dbReference type="Gene3D" id="3.40.50.10860">
    <property type="entry name" value="Leucine Dehydrogenase, chain A, domain 1"/>
    <property type="match status" value="1"/>
</dbReference>
<dbReference type="GO" id="GO:0008652">
    <property type="term" value="P:amino acid biosynthetic process"/>
    <property type="evidence" value="ECO:0007669"/>
    <property type="project" value="UniProtKB-KW"/>
</dbReference>
<name>A0A6M4AS15_9SPHN</name>
<comment type="function">
    <text evidence="7">Involved in the biosynthesis of the chorismate, which leads to the biosynthesis of aromatic amino acids. Catalyzes the reversible NADPH linked reduction of 3-dehydroshikimate (DHSA) to yield shikimate (SA).</text>
</comment>
<comment type="catalytic activity">
    <reaction evidence="6 7">
        <text>shikimate + NADP(+) = 3-dehydroshikimate + NADPH + H(+)</text>
        <dbReference type="Rhea" id="RHEA:17737"/>
        <dbReference type="ChEBI" id="CHEBI:15378"/>
        <dbReference type="ChEBI" id="CHEBI:16630"/>
        <dbReference type="ChEBI" id="CHEBI:36208"/>
        <dbReference type="ChEBI" id="CHEBI:57783"/>
        <dbReference type="ChEBI" id="CHEBI:58349"/>
        <dbReference type="EC" id="1.1.1.25"/>
    </reaction>
</comment>
<comment type="similarity">
    <text evidence="7">Belongs to the shikimate dehydrogenase family.</text>
</comment>
<feature type="binding site" evidence="7">
    <location>
        <position position="249"/>
    </location>
    <ligand>
        <name>NADP(+)</name>
        <dbReference type="ChEBI" id="CHEBI:58349"/>
    </ligand>
</feature>